<evidence type="ECO:0000313" key="2">
    <source>
        <dbReference type="EMBL" id="EWH12175.1"/>
    </source>
</evidence>
<dbReference type="Gene3D" id="3.30.70.1430">
    <property type="entry name" value="Multidrug efflux transporter AcrB pore domain"/>
    <property type="match status" value="2"/>
</dbReference>
<dbReference type="Proteomes" id="UP000019276">
    <property type="component" value="Unassembled WGS sequence"/>
</dbReference>
<feature type="transmembrane region" description="Helical" evidence="1">
    <location>
        <begin position="974"/>
        <end position="1000"/>
    </location>
</feature>
<keyword evidence="1" id="KW-1133">Transmembrane helix</keyword>
<accession>W7R3H6</accession>
<name>W7R3H6_9ALTE</name>
<dbReference type="Gene3D" id="3.30.2090.10">
    <property type="entry name" value="Multidrug efflux transporter AcrB TolC docking domain, DN and DC subdomains"/>
    <property type="match status" value="2"/>
</dbReference>
<dbReference type="SUPFAM" id="SSF82866">
    <property type="entry name" value="Multidrug efflux transporter AcrB transmembrane domain"/>
    <property type="match status" value="2"/>
</dbReference>
<feature type="transmembrane region" description="Helical" evidence="1">
    <location>
        <begin position="517"/>
        <end position="535"/>
    </location>
</feature>
<organism evidence="2 3">
    <name type="scientific">Catenovulum agarivorans DS-2</name>
    <dbReference type="NCBI Taxonomy" id="1328313"/>
    <lineage>
        <taxon>Bacteria</taxon>
        <taxon>Pseudomonadati</taxon>
        <taxon>Pseudomonadota</taxon>
        <taxon>Gammaproteobacteria</taxon>
        <taxon>Alteromonadales</taxon>
        <taxon>Alteromonadaceae</taxon>
        <taxon>Catenovulum</taxon>
    </lineage>
</organism>
<dbReference type="EMBL" id="ARZY01000001">
    <property type="protein sequence ID" value="EWH12175.1"/>
    <property type="molecule type" value="Genomic_DNA"/>
</dbReference>
<dbReference type="SUPFAM" id="SSF82693">
    <property type="entry name" value="Multidrug efflux transporter AcrB pore domain, PN1, PN2, PC1 and PC2 subdomains"/>
    <property type="match status" value="2"/>
</dbReference>
<dbReference type="RefSeq" id="WP_035012638.1">
    <property type="nucleotide sequence ID" value="NZ_ARZY01000001.1"/>
</dbReference>
<feature type="transmembrane region" description="Helical" evidence="1">
    <location>
        <begin position="851"/>
        <end position="870"/>
    </location>
</feature>
<feature type="transmembrane region" description="Helical" evidence="1">
    <location>
        <begin position="360"/>
        <end position="381"/>
    </location>
</feature>
<gene>
    <name evidence="2" type="ORF">DS2_00590</name>
</gene>
<keyword evidence="3" id="KW-1185">Reference proteome</keyword>
<dbReference type="OrthoDB" id="9757940at2"/>
<keyword evidence="1" id="KW-0812">Transmembrane</keyword>
<feature type="transmembrane region" description="Helical" evidence="1">
    <location>
        <begin position="903"/>
        <end position="924"/>
    </location>
</feature>
<sequence length="1012" mass="112093">MNIGSLSLKYQKPILMLLVLMTLYGLVSYFSLPAREDPEITIREAIVATQFPGMSPTRVEALISKKLEESIRTISEVERIRSTSTTGLSIIHVEIADKYFQLDDIWQDLRNKVSETQARLPQGSHPSVVNDDFGDVAILTLALTADGFSMAQQQQMAEHIRDSLYRVNGTKNIEILGIQPQRIYIQATNAKLAQFGVSPDHIARQLQAQNIIQPGGSIDTGLRTITIEPSGNFDSVEALKNTLISIPKLQQPVVLQDIAEVKLDYIDPPHHKVYHNGQPALVFAISMLSGFNVLEYSPRLEAAIDDIQQTLPIGYELSIVTRQAEQVEQTVYGVSANVLQTLAIVLVVVMLFLGMRTGLIVGSIVPIVMLITLAVMSFIGINLERMSLATLIIALGLLVDNGIVIAEDFKRRLEQGQSRREALSQSPTGLAIPLLSSSVSTILFFLPLMLAQHAAGEYTRSISLVILISLMASWLLAIVITPLLCYHFLKVDNTDTTKGLAFYQNALQKSFQYKKSVIMLVLLMFALAIVAMSGVKKQFFPDSDRAQVLVYLELEPSASSKATDTVLQHVFTWLQQNKTELNYTTHAAYVGFGGPRFVLSLTPNDPAPNKAFMVINYDSAEELDTAIEKLRTGFAQHFPWVSARVTKMFLGPSDSSEIKIQVKGPDEAVIYDTAQQIKAYLSGIDGTIDIRDDWQGRITAIKVKIDQHKARQAGVTSTDVAERLQGYFDGVVLSEYREQDTIIPIVYRATHNERHTLDRLRTASVYASNQQQYVPLLQIAEFEPMVHFASIQKEDLFKTISIEARHLTHTAEDLKQHVNEKLNQLKQTLPLNHTIEYDGVIKESAEAQKSLAANMPIVLAVVVLLLVLQFNSFRRPLIIILTIPLSFIGAVIGLIIMQAPFGFMVSLGLYSLAGIIINNAIVLIDKIDQLRTNDTSLESAIIKACSSRVRPILMTTVTTILGLMPLILTKDPLFYGLACVLAFGLAIGTLLTLGVVPILYKILFSAQLTNQK</sequence>
<comment type="caution">
    <text evidence="2">The sequence shown here is derived from an EMBL/GenBank/DDBJ whole genome shotgun (WGS) entry which is preliminary data.</text>
</comment>
<keyword evidence="1" id="KW-0472">Membrane</keyword>
<dbReference type="PANTHER" id="PTHR32063:SF18">
    <property type="entry name" value="CATION EFFLUX SYSTEM PROTEIN"/>
    <property type="match status" value="1"/>
</dbReference>
<feature type="transmembrane region" description="Helical" evidence="1">
    <location>
        <begin position="877"/>
        <end position="897"/>
    </location>
</feature>
<dbReference type="STRING" id="1328313.DS2_00590"/>
<feature type="transmembrane region" description="Helical" evidence="1">
    <location>
        <begin position="12"/>
        <end position="32"/>
    </location>
</feature>
<dbReference type="AlphaFoldDB" id="W7R3H6"/>
<feature type="transmembrane region" description="Helical" evidence="1">
    <location>
        <begin position="462"/>
        <end position="489"/>
    </location>
</feature>
<dbReference type="InterPro" id="IPR001036">
    <property type="entry name" value="Acrflvin-R"/>
</dbReference>
<dbReference type="PRINTS" id="PR00702">
    <property type="entry name" value="ACRIFLAVINRP"/>
</dbReference>
<dbReference type="PATRIC" id="fig|1328313.3.peg.126"/>
<dbReference type="Pfam" id="PF00873">
    <property type="entry name" value="ACR_tran"/>
    <property type="match status" value="1"/>
</dbReference>
<dbReference type="Gene3D" id="3.30.70.1320">
    <property type="entry name" value="Multidrug efflux transporter AcrB pore domain like"/>
    <property type="match status" value="1"/>
</dbReference>
<feature type="transmembrane region" description="Helical" evidence="1">
    <location>
        <begin position="387"/>
        <end position="409"/>
    </location>
</feature>
<dbReference type="Gene3D" id="3.30.70.1440">
    <property type="entry name" value="Multidrug efflux transporter AcrB pore domain"/>
    <property type="match status" value="1"/>
</dbReference>
<feature type="transmembrane region" description="Helical" evidence="1">
    <location>
        <begin position="331"/>
        <end position="353"/>
    </location>
</feature>
<dbReference type="GO" id="GO:0042910">
    <property type="term" value="F:xenobiotic transmembrane transporter activity"/>
    <property type="evidence" value="ECO:0007669"/>
    <property type="project" value="TreeGrafter"/>
</dbReference>
<feature type="transmembrane region" description="Helical" evidence="1">
    <location>
        <begin position="951"/>
        <end position="968"/>
    </location>
</feature>
<dbReference type="eggNOG" id="COG0841">
    <property type="taxonomic scope" value="Bacteria"/>
</dbReference>
<proteinExistence type="predicted"/>
<feature type="transmembrane region" description="Helical" evidence="1">
    <location>
        <begin position="430"/>
        <end position="450"/>
    </location>
</feature>
<dbReference type="Gene3D" id="1.20.1640.10">
    <property type="entry name" value="Multidrug efflux transporter AcrB transmembrane domain"/>
    <property type="match status" value="2"/>
</dbReference>
<evidence type="ECO:0000256" key="1">
    <source>
        <dbReference type="SAM" id="Phobius"/>
    </source>
</evidence>
<dbReference type="GO" id="GO:0005886">
    <property type="term" value="C:plasma membrane"/>
    <property type="evidence" value="ECO:0007669"/>
    <property type="project" value="TreeGrafter"/>
</dbReference>
<protein>
    <submittedName>
        <fullName evidence="2">Acriflavin resistance protein</fullName>
    </submittedName>
</protein>
<dbReference type="InterPro" id="IPR027463">
    <property type="entry name" value="AcrB_DN_DC_subdom"/>
</dbReference>
<dbReference type="SUPFAM" id="SSF82714">
    <property type="entry name" value="Multidrug efflux transporter AcrB TolC docking domain, DN and DC subdomains"/>
    <property type="match status" value="2"/>
</dbReference>
<evidence type="ECO:0000313" key="3">
    <source>
        <dbReference type="Proteomes" id="UP000019276"/>
    </source>
</evidence>
<reference evidence="2 3" key="1">
    <citation type="journal article" date="2014" name="Genome Announc.">
        <title>Draft Genome Sequence of the Agar-Degrading Bacterium Catenovulum sp. Strain DS-2, Isolated from Intestines of Haliotis diversicolor.</title>
        <authorList>
            <person name="Shan D."/>
            <person name="Li X."/>
            <person name="Gu Z."/>
            <person name="Wei G."/>
            <person name="Gao Z."/>
            <person name="Shao Z."/>
        </authorList>
    </citation>
    <scope>NUCLEOTIDE SEQUENCE [LARGE SCALE GENOMIC DNA]</scope>
    <source>
        <strain evidence="2 3">DS-2</strain>
    </source>
</reference>
<dbReference type="PANTHER" id="PTHR32063">
    <property type="match status" value="1"/>
</dbReference>